<feature type="domain" description="Peptidase S1A alpha-lytic prodomain" evidence="12">
    <location>
        <begin position="82"/>
        <end position="134"/>
    </location>
</feature>
<feature type="active site" description="Charge relay system" evidence="8">
    <location>
        <position position="229"/>
    </location>
</feature>
<evidence type="ECO:0000256" key="6">
    <source>
        <dbReference type="ARBA" id="ARBA00023145"/>
    </source>
</evidence>
<keyword evidence="6" id="KW-0865">Zymogen</keyword>
<dbReference type="InterPro" id="IPR001316">
    <property type="entry name" value="Pept_S1A_streptogrisin"/>
</dbReference>
<dbReference type="Gene3D" id="3.30.300.50">
    <property type="match status" value="1"/>
</dbReference>
<dbReference type="GO" id="GO:0005576">
    <property type="term" value="C:extracellular region"/>
    <property type="evidence" value="ECO:0007669"/>
    <property type="project" value="InterPro"/>
</dbReference>
<feature type="disulfide bond" evidence="9">
    <location>
        <begin position="176"/>
        <end position="197"/>
    </location>
</feature>
<keyword evidence="5" id="KW-0720">Serine protease</keyword>
<dbReference type="GO" id="GO:0004252">
    <property type="term" value="F:serine-type endopeptidase activity"/>
    <property type="evidence" value="ECO:0007669"/>
    <property type="project" value="InterPro"/>
</dbReference>
<dbReference type="InterPro" id="IPR043504">
    <property type="entry name" value="Peptidase_S1_PA_chymotrypsin"/>
</dbReference>
<dbReference type="CDD" id="cd21112">
    <property type="entry name" value="alphaLP-like"/>
    <property type="match status" value="1"/>
</dbReference>
<evidence type="ECO:0000256" key="1">
    <source>
        <dbReference type="ARBA" id="ARBA00007664"/>
    </source>
</evidence>
<organism evidence="13 14">
    <name type="scientific">Streptomyces regalis</name>
    <dbReference type="NCBI Taxonomy" id="68262"/>
    <lineage>
        <taxon>Bacteria</taxon>
        <taxon>Bacillati</taxon>
        <taxon>Actinomycetota</taxon>
        <taxon>Actinomycetes</taxon>
        <taxon>Kitasatosporales</taxon>
        <taxon>Streptomycetaceae</taxon>
        <taxon>Streptomyces</taxon>
    </lineage>
</organism>
<dbReference type="GO" id="GO:0006508">
    <property type="term" value="P:proteolysis"/>
    <property type="evidence" value="ECO:0007669"/>
    <property type="project" value="UniProtKB-KW"/>
</dbReference>
<keyword evidence="14" id="KW-1185">Reference proteome</keyword>
<dbReference type="EMBL" id="LLZG01000142">
    <property type="protein sequence ID" value="KUL36174.1"/>
    <property type="molecule type" value="Genomic_DNA"/>
</dbReference>
<dbReference type="SUPFAM" id="SSF50494">
    <property type="entry name" value="Trypsin-like serine proteases"/>
    <property type="match status" value="1"/>
</dbReference>
<proteinExistence type="inferred from homology"/>
<dbReference type="Pfam" id="PF02983">
    <property type="entry name" value="Pro_Al_protease"/>
    <property type="match status" value="1"/>
</dbReference>
<comment type="similarity">
    <text evidence="1">Belongs to the peptidase S1 family.</text>
</comment>
<keyword evidence="4" id="KW-0378">Hydrolase</keyword>
<reference evidence="14" key="1">
    <citation type="submission" date="2015-10" db="EMBL/GenBank/DDBJ databases">
        <authorList>
            <person name="Ju K.-S."/>
            <person name="Doroghazi J.R."/>
            <person name="Metcalf W.W."/>
        </authorList>
    </citation>
    <scope>NUCLEOTIDE SEQUENCE [LARGE SCALE GENOMIC DNA]</scope>
    <source>
        <strain evidence="14">NRRL 3151</strain>
    </source>
</reference>
<evidence type="ECO:0000256" key="4">
    <source>
        <dbReference type="ARBA" id="ARBA00022801"/>
    </source>
</evidence>
<dbReference type="PIRSF" id="PIRSF001134">
    <property type="entry name" value="Streptogrisin"/>
    <property type="match status" value="1"/>
</dbReference>
<feature type="disulfide bond" evidence="9">
    <location>
        <begin position="305"/>
        <end position="336"/>
    </location>
</feature>
<evidence type="ECO:0008006" key="15">
    <source>
        <dbReference type="Google" id="ProtNLM"/>
    </source>
</evidence>
<evidence type="ECO:0000256" key="3">
    <source>
        <dbReference type="ARBA" id="ARBA00022729"/>
    </source>
</evidence>
<dbReference type="Gene3D" id="2.40.10.10">
    <property type="entry name" value="Trypsin-like serine proteases"/>
    <property type="match status" value="2"/>
</dbReference>
<evidence type="ECO:0000259" key="11">
    <source>
        <dbReference type="Pfam" id="PF00089"/>
    </source>
</evidence>
<name>A0A0X3UUI1_9ACTN</name>
<feature type="signal peptide" evidence="10">
    <location>
        <begin position="1"/>
        <end position="19"/>
    </location>
</feature>
<dbReference type="InterPro" id="IPR018114">
    <property type="entry name" value="TRYPSIN_HIS"/>
</dbReference>
<keyword evidence="2" id="KW-0645">Protease</keyword>
<evidence type="ECO:0000313" key="14">
    <source>
        <dbReference type="Proteomes" id="UP000053923"/>
    </source>
</evidence>
<dbReference type="InterPro" id="IPR009003">
    <property type="entry name" value="Peptidase_S1_PA"/>
</dbReference>
<dbReference type="PRINTS" id="PR00861">
    <property type="entry name" value="ALYTICPTASE"/>
</dbReference>
<feature type="domain" description="Peptidase S1" evidence="11">
    <location>
        <begin position="187"/>
        <end position="346"/>
    </location>
</feature>
<evidence type="ECO:0000256" key="9">
    <source>
        <dbReference type="PIRSR" id="PIRSR001134-2"/>
    </source>
</evidence>
<evidence type="ECO:0000256" key="7">
    <source>
        <dbReference type="ARBA" id="ARBA00023157"/>
    </source>
</evidence>
<evidence type="ECO:0000259" key="12">
    <source>
        <dbReference type="Pfam" id="PF02983"/>
    </source>
</evidence>
<evidence type="ECO:0000256" key="5">
    <source>
        <dbReference type="ARBA" id="ARBA00022825"/>
    </source>
</evidence>
<dbReference type="PROSITE" id="PS00134">
    <property type="entry name" value="TRYPSIN_HIS"/>
    <property type="match status" value="1"/>
</dbReference>
<dbReference type="AlphaFoldDB" id="A0A0X3UUI1"/>
<feature type="chain" id="PRO_5007055260" description="Serine protease" evidence="10">
    <location>
        <begin position="20"/>
        <end position="362"/>
    </location>
</feature>
<accession>A0A0X3UUI1</accession>
<keyword evidence="7 9" id="KW-1015">Disulfide bond</keyword>
<evidence type="ECO:0000256" key="2">
    <source>
        <dbReference type="ARBA" id="ARBA00022670"/>
    </source>
</evidence>
<feature type="active site" description="Charge relay system" evidence="8">
    <location>
        <position position="311"/>
    </location>
</feature>
<gene>
    <name evidence="13" type="ORF">ADL12_19400</name>
</gene>
<evidence type="ECO:0000256" key="8">
    <source>
        <dbReference type="PIRSR" id="PIRSR001134-1"/>
    </source>
</evidence>
<evidence type="ECO:0000256" key="10">
    <source>
        <dbReference type="SAM" id="SignalP"/>
    </source>
</evidence>
<dbReference type="Proteomes" id="UP000053923">
    <property type="component" value="Unassembled WGS sequence"/>
</dbReference>
<dbReference type="Pfam" id="PF00089">
    <property type="entry name" value="Trypsin"/>
    <property type="match status" value="1"/>
</dbReference>
<feature type="active site" description="Charge relay system" evidence="8">
    <location>
        <position position="196"/>
    </location>
</feature>
<comment type="caution">
    <text evidence="13">The sequence shown here is derived from an EMBL/GenBank/DDBJ whole genome shotgun (WGS) entry which is preliminary data.</text>
</comment>
<keyword evidence="3 10" id="KW-0732">Signal</keyword>
<dbReference type="InterPro" id="IPR035070">
    <property type="entry name" value="Streptogrisin_prodomain"/>
</dbReference>
<dbReference type="InterPro" id="IPR004236">
    <property type="entry name" value="Pept_S1_alpha_lytic"/>
</dbReference>
<protein>
    <recommendedName>
        <fullName evidence="15">Serine protease</fullName>
    </recommendedName>
</protein>
<evidence type="ECO:0000313" key="13">
    <source>
        <dbReference type="EMBL" id="KUL36174.1"/>
    </source>
</evidence>
<dbReference type="InterPro" id="IPR001254">
    <property type="entry name" value="Trypsin_dom"/>
</dbReference>
<sequence>MAVAICGLFAVLASPTANAAPTPTPTPITDPARARALAAEFGADRTGGVYYDKTGRLVVAVTDEATARAVRAEGGVAEVVKHSTATLTSVRAGLDRRIAEADPIPNTSWGVDSSNNQVTVEIFDGVSAADEKRLMNVLAGYGDAVRVERLPGTIRPNAYESVGGTGIYSKDGGSNCTLGFNARNSSGQKYFVTAGHCADTDRDLWWHRQEGGIYLGKRMWFDYGGIDKDYAVMEYRGEDLAAYGSVKAFGTYYEITDSRYPNDGDSVKRSGATSSDLVGEVLSPSETVTYTDGTVLKNMIKTSLCGLPGDSGGPVWSGTYALGIHSGSNTPADATCNSTVSQYRSWAQPVHWVLGNHGLSAF</sequence>